<reference evidence="1" key="1">
    <citation type="submission" date="2020-10" db="EMBL/GenBank/DDBJ databases">
        <authorList>
            <person name="Gilroy R."/>
        </authorList>
    </citation>
    <scope>NUCLEOTIDE SEQUENCE</scope>
    <source>
        <strain evidence="1">6276</strain>
    </source>
</reference>
<proteinExistence type="predicted"/>
<protein>
    <submittedName>
        <fullName evidence="1">Uncharacterized protein</fullName>
    </submittedName>
</protein>
<evidence type="ECO:0000313" key="1">
    <source>
        <dbReference type="EMBL" id="HIS36376.1"/>
    </source>
</evidence>
<gene>
    <name evidence="1" type="ORF">IAC10_07075</name>
</gene>
<organism evidence="1 2">
    <name type="scientific">Candidatus Scatousia excrementigallinarum</name>
    <dbReference type="NCBI Taxonomy" id="2840935"/>
    <lineage>
        <taxon>Bacteria</taxon>
        <taxon>Candidatus Scatousia</taxon>
    </lineage>
</organism>
<dbReference type="EMBL" id="DVIU01000137">
    <property type="protein sequence ID" value="HIS36376.1"/>
    <property type="molecule type" value="Genomic_DNA"/>
</dbReference>
<comment type="caution">
    <text evidence="1">The sequence shown here is derived from an EMBL/GenBank/DDBJ whole genome shotgun (WGS) entry which is preliminary data.</text>
</comment>
<reference evidence="1" key="2">
    <citation type="journal article" date="2021" name="PeerJ">
        <title>Extensive microbial diversity within the chicken gut microbiome revealed by metagenomics and culture.</title>
        <authorList>
            <person name="Gilroy R."/>
            <person name="Ravi A."/>
            <person name="Getino M."/>
            <person name="Pursley I."/>
            <person name="Horton D.L."/>
            <person name="Alikhan N.F."/>
            <person name="Baker D."/>
            <person name="Gharbi K."/>
            <person name="Hall N."/>
            <person name="Watson M."/>
            <person name="Adriaenssens E.M."/>
            <person name="Foster-Nyarko E."/>
            <person name="Jarju S."/>
            <person name="Secka A."/>
            <person name="Antonio M."/>
            <person name="Oren A."/>
            <person name="Chaudhuri R.R."/>
            <person name="La Ragione R."/>
            <person name="Hildebrand F."/>
            <person name="Pallen M.J."/>
        </authorList>
    </citation>
    <scope>NUCLEOTIDE SEQUENCE</scope>
    <source>
        <strain evidence="1">6276</strain>
    </source>
</reference>
<name>A0A9D1EZ46_9BACT</name>
<dbReference type="AlphaFoldDB" id="A0A9D1EZ46"/>
<dbReference type="Proteomes" id="UP000823928">
    <property type="component" value="Unassembled WGS sequence"/>
</dbReference>
<evidence type="ECO:0000313" key="2">
    <source>
        <dbReference type="Proteomes" id="UP000823928"/>
    </source>
</evidence>
<sequence>MKDKLISLCRRLKNFTRDELLSFIDIEEEVLDLTLLFLIDEGSIEECDGVYSYVKSSTLKSNVKRQNKSLHCMFQFHSPETIDLLIKSFCLGLQTQKAAYLSNLNNSCVADFYTEFRKLIYERQYKTLLNCFFEKPQIGRYRIFFEQYAYFYVYNNRVLVSEKLLQASAERTFAKTEIQEFKKVYSFLTRQVAHNTNQAKLHHKLAEAIWRREQTFEALYQDLKINLLNIN</sequence>
<accession>A0A9D1EZ46</accession>